<accession>A0A6C0ENF6</accession>
<evidence type="ECO:0000313" key="2">
    <source>
        <dbReference type="EMBL" id="QHT29849.1"/>
    </source>
</evidence>
<name>A0A6C0ENF6_9ZZZZ</name>
<dbReference type="EMBL" id="MN738883">
    <property type="protein sequence ID" value="QHT29849.1"/>
    <property type="molecule type" value="Genomic_DNA"/>
</dbReference>
<dbReference type="AlphaFoldDB" id="A0A6C0ENF6"/>
<feature type="region of interest" description="Disordered" evidence="1">
    <location>
        <begin position="43"/>
        <end position="70"/>
    </location>
</feature>
<evidence type="ECO:0000256" key="1">
    <source>
        <dbReference type="SAM" id="MobiDB-lite"/>
    </source>
</evidence>
<sequence length="478" mass="55939">MSAFYYILEKRLLEIVAQGCPTTPGTAEWVLPKLGYMTFVDEDAPSSKKRKHEESSAETGTAETGSEDDVLRSRVAPHPIHHPVTDKRRVRHTICQKIHCRFAETYSMLNRAHFAERPSDAILGTPTPKSQDTVINVDNYARSFYLQVFNAMVHICEEFCDCQLKYSRFGFFAYLYFNIFNTNYRDEYITLMYYGQRVYHGFTLLARMYRYRRANIHNTSDLVTTTFAEADLTFPRTWLRGQGTRGTGQGTRGTGRSAQIWSVWQNGSLFFFSQRDLLQLFNAALSHAPFFIVNPLPVKNPYNNVVFDAADVYNMWGFLREGHLPIPRLLYLFYQCQFCLVDLAKRYPEDIREAAIRHFVTNESDYVLQDYIFEMIDEFSPWMNIHTEFPQRRLTEIMRPYLYLFLCLKYNVQNKDMNRKNKMRLLKRMMLFKHHNHAFGRKTVSAVRTVFGKKIDGVPPVVKFIDSAPAFTLRMAFS</sequence>
<protein>
    <submittedName>
        <fullName evidence="2">Uncharacterized protein</fullName>
    </submittedName>
</protein>
<proteinExistence type="predicted"/>
<organism evidence="2">
    <name type="scientific">viral metagenome</name>
    <dbReference type="NCBI Taxonomy" id="1070528"/>
    <lineage>
        <taxon>unclassified sequences</taxon>
        <taxon>metagenomes</taxon>
        <taxon>organismal metagenomes</taxon>
    </lineage>
</organism>
<reference evidence="2" key="1">
    <citation type="journal article" date="2020" name="Nature">
        <title>Giant virus diversity and host interactions through global metagenomics.</title>
        <authorList>
            <person name="Schulz F."/>
            <person name="Roux S."/>
            <person name="Paez-Espino D."/>
            <person name="Jungbluth S."/>
            <person name="Walsh D.A."/>
            <person name="Denef V.J."/>
            <person name="McMahon K.D."/>
            <person name="Konstantinidis K.T."/>
            <person name="Eloe-Fadrosh E.A."/>
            <person name="Kyrpides N.C."/>
            <person name="Woyke T."/>
        </authorList>
    </citation>
    <scope>NUCLEOTIDE SEQUENCE</scope>
    <source>
        <strain evidence="2">GVMAG-M-3300009068-24</strain>
    </source>
</reference>